<evidence type="ECO:0000256" key="1">
    <source>
        <dbReference type="SAM" id="MobiDB-lite"/>
    </source>
</evidence>
<organism evidence="3 4">
    <name type="scientific">Actinoplanes palleronii</name>
    <dbReference type="NCBI Taxonomy" id="113570"/>
    <lineage>
        <taxon>Bacteria</taxon>
        <taxon>Bacillati</taxon>
        <taxon>Actinomycetota</taxon>
        <taxon>Actinomycetes</taxon>
        <taxon>Micromonosporales</taxon>
        <taxon>Micromonosporaceae</taxon>
        <taxon>Actinoplanes</taxon>
    </lineage>
</organism>
<name>A0ABQ4B134_9ACTN</name>
<protein>
    <recommendedName>
        <fullName evidence="5">DUF4760 domain-containing protein</fullName>
    </recommendedName>
</protein>
<sequence>MPAAVVLIVAATMISTFLAPFVLARLYPGDTDFSRVSDIGQAYGAASAVISTLALGGVLVGLVVQYRQYAAARLQNLEDATEDLIRLAMEEPFYQQCWGSRLAPEEMEERAFLYCNRVMKVWKKSWAINDLSEDQARAYLASFFDSTVPREFWRRHGDWHTRVKSTNRRDSFLAIVNEEFLRAEKAGPPSRPYEPAKPVARNRPTEINKTSRTRQP</sequence>
<dbReference type="EMBL" id="BOMS01000002">
    <property type="protein sequence ID" value="GIE63970.1"/>
    <property type="molecule type" value="Genomic_DNA"/>
</dbReference>
<evidence type="ECO:0000313" key="4">
    <source>
        <dbReference type="Proteomes" id="UP000624709"/>
    </source>
</evidence>
<dbReference type="InterPro" id="IPR045728">
    <property type="entry name" value="DUF6082"/>
</dbReference>
<dbReference type="Pfam" id="PF19560">
    <property type="entry name" value="DUF6082"/>
    <property type="match status" value="1"/>
</dbReference>
<keyword evidence="4" id="KW-1185">Reference proteome</keyword>
<evidence type="ECO:0000313" key="3">
    <source>
        <dbReference type="EMBL" id="GIE63970.1"/>
    </source>
</evidence>
<feature type="region of interest" description="Disordered" evidence="1">
    <location>
        <begin position="185"/>
        <end position="216"/>
    </location>
</feature>
<keyword evidence="2" id="KW-1133">Transmembrane helix</keyword>
<comment type="caution">
    <text evidence="3">The sequence shown here is derived from an EMBL/GenBank/DDBJ whole genome shotgun (WGS) entry which is preliminary data.</text>
</comment>
<evidence type="ECO:0000256" key="2">
    <source>
        <dbReference type="SAM" id="Phobius"/>
    </source>
</evidence>
<gene>
    <name evidence="3" type="ORF">Apa02nite_000780</name>
</gene>
<keyword evidence="2" id="KW-0812">Transmembrane</keyword>
<dbReference type="Proteomes" id="UP000624709">
    <property type="component" value="Unassembled WGS sequence"/>
</dbReference>
<proteinExistence type="predicted"/>
<accession>A0ABQ4B134</accession>
<reference evidence="3 4" key="1">
    <citation type="submission" date="2021-01" db="EMBL/GenBank/DDBJ databases">
        <title>Whole genome shotgun sequence of Actinoplanes palleronii NBRC 14916.</title>
        <authorList>
            <person name="Komaki H."/>
            <person name="Tamura T."/>
        </authorList>
    </citation>
    <scope>NUCLEOTIDE SEQUENCE [LARGE SCALE GENOMIC DNA]</scope>
    <source>
        <strain evidence="3 4">NBRC 14916</strain>
    </source>
</reference>
<evidence type="ECO:0008006" key="5">
    <source>
        <dbReference type="Google" id="ProtNLM"/>
    </source>
</evidence>
<feature type="transmembrane region" description="Helical" evidence="2">
    <location>
        <begin position="42"/>
        <end position="64"/>
    </location>
</feature>
<keyword evidence="2" id="KW-0472">Membrane</keyword>